<comment type="similarity">
    <text evidence="1 8">Belongs to the cytidylate kinase family. Type 1 subfamily.</text>
</comment>
<dbReference type="Gene3D" id="3.40.50.300">
    <property type="entry name" value="P-loop containing nucleotide triphosphate hydrolases"/>
    <property type="match status" value="1"/>
</dbReference>
<reference evidence="10 11" key="1">
    <citation type="submission" date="2018-05" db="EMBL/GenBank/DDBJ databases">
        <title>Genomic Encyclopedia of Type Strains, Phase IV (KMG-IV): sequencing the most valuable type-strain genomes for metagenomic binning, comparative biology and taxonomic classification.</title>
        <authorList>
            <person name="Goeker M."/>
        </authorList>
    </citation>
    <scope>NUCLEOTIDE SEQUENCE [LARGE SCALE GENOMIC DNA]</scope>
    <source>
        <strain evidence="10 11">DSM 24906</strain>
    </source>
</reference>
<dbReference type="CDD" id="cd02020">
    <property type="entry name" value="CMPK"/>
    <property type="match status" value="1"/>
</dbReference>
<comment type="caution">
    <text evidence="10">The sequence shown here is derived from an EMBL/GenBank/DDBJ whole genome shotgun (WGS) entry which is preliminary data.</text>
</comment>
<keyword evidence="8" id="KW-0963">Cytoplasm</keyword>
<dbReference type="InterPro" id="IPR003136">
    <property type="entry name" value="Cytidylate_kin"/>
</dbReference>
<dbReference type="GO" id="GO:0005737">
    <property type="term" value="C:cytoplasm"/>
    <property type="evidence" value="ECO:0007669"/>
    <property type="project" value="UniProtKB-SubCell"/>
</dbReference>
<keyword evidence="4 8" id="KW-0418">Kinase</keyword>
<name>A0AA45HI53_9BACT</name>
<keyword evidence="2 8" id="KW-0808">Transferase</keyword>
<evidence type="ECO:0000256" key="6">
    <source>
        <dbReference type="ARBA" id="ARBA00047615"/>
    </source>
</evidence>
<dbReference type="Pfam" id="PF02224">
    <property type="entry name" value="Cytidylate_kin"/>
    <property type="match status" value="1"/>
</dbReference>
<evidence type="ECO:0000256" key="5">
    <source>
        <dbReference type="ARBA" id="ARBA00022840"/>
    </source>
</evidence>
<dbReference type="InterPro" id="IPR027417">
    <property type="entry name" value="P-loop_NTPase"/>
</dbReference>
<dbReference type="AlphaFoldDB" id="A0AA45HI53"/>
<comment type="subcellular location">
    <subcellularLocation>
        <location evidence="8">Cytoplasm</location>
    </subcellularLocation>
</comment>
<dbReference type="EMBL" id="QGGI01000014">
    <property type="protein sequence ID" value="PWJ89615.1"/>
    <property type="molecule type" value="Genomic_DNA"/>
</dbReference>
<evidence type="ECO:0000259" key="9">
    <source>
        <dbReference type="Pfam" id="PF02224"/>
    </source>
</evidence>
<dbReference type="EC" id="2.7.4.25" evidence="8"/>
<sequence>MIRIAIDGPAGSGKSTMAKIIANKLKINYLDSGALYRIIGYYCVKNNIDLEDKKSIKDILPQIKIDLKDHKYFLNDEEISEQIRNAESGNYASMVAKVPEVREKINQILRTMSQEMSTVIDGRDIGTVVIPDAEIKIFLTASVEERAKRRYDELSEKGKKVDYKSILEQIIFRDKADSSRSIAPLKPAEEAIKINTTNMDIEEVTKKIIEIIKEKNYGN</sequence>
<accession>A0AA45HI53</accession>
<feature type="domain" description="Cytidylate kinase" evidence="9">
    <location>
        <begin position="4"/>
        <end position="213"/>
    </location>
</feature>
<dbReference type="Proteomes" id="UP000245921">
    <property type="component" value="Unassembled WGS sequence"/>
</dbReference>
<comment type="catalytic activity">
    <reaction evidence="7 8">
        <text>CMP + ATP = CDP + ADP</text>
        <dbReference type="Rhea" id="RHEA:11600"/>
        <dbReference type="ChEBI" id="CHEBI:30616"/>
        <dbReference type="ChEBI" id="CHEBI:58069"/>
        <dbReference type="ChEBI" id="CHEBI:60377"/>
        <dbReference type="ChEBI" id="CHEBI:456216"/>
        <dbReference type="EC" id="2.7.4.25"/>
    </reaction>
</comment>
<evidence type="ECO:0000256" key="8">
    <source>
        <dbReference type="HAMAP-Rule" id="MF_00238"/>
    </source>
</evidence>
<organism evidence="10 11">
    <name type="scientific">Oceanotoga teriensis</name>
    <dbReference type="NCBI Taxonomy" id="515440"/>
    <lineage>
        <taxon>Bacteria</taxon>
        <taxon>Thermotogati</taxon>
        <taxon>Thermotogota</taxon>
        <taxon>Thermotogae</taxon>
        <taxon>Petrotogales</taxon>
        <taxon>Petrotogaceae</taxon>
        <taxon>Oceanotoga</taxon>
    </lineage>
</organism>
<protein>
    <recommendedName>
        <fullName evidence="8">Cytidylate kinase</fullName>
        <shortName evidence="8">CK</shortName>
        <ecNumber evidence="8">2.7.4.25</ecNumber>
    </recommendedName>
    <alternativeName>
        <fullName evidence="8">Cytidine monophosphate kinase</fullName>
        <shortName evidence="8">CMP kinase</shortName>
    </alternativeName>
</protein>
<evidence type="ECO:0000256" key="4">
    <source>
        <dbReference type="ARBA" id="ARBA00022777"/>
    </source>
</evidence>
<feature type="binding site" evidence="8">
    <location>
        <begin position="8"/>
        <end position="16"/>
    </location>
    <ligand>
        <name>ATP</name>
        <dbReference type="ChEBI" id="CHEBI:30616"/>
    </ligand>
</feature>
<proteinExistence type="inferred from homology"/>
<dbReference type="GO" id="GO:0005524">
    <property type="term" value="F:ATP binding"/>
    <property type="evidence" value="ECO:0007669"/>
    <property type="project" value="UniProtKB-UniRule"/>
</dbReference>
<dbReference type="SUPFAM" id="SSF52540">
    <property type="entry name" value="P-loop containing nucleoside triphosphate hydrolases"/>
    <property type="match status" value="1"/>
</dbReference>
<gene>
    <name evidence="8" type="primary">cmk</name>
    <name evidence="10" type="ORF">C7380_11418</name>
</gene>
<keyword evidence="5 8" id="KW-0067">ATP-binding</keyword>
<keyword evidence="3 8" id="KW-0547">Nucleotide-binding</keyword>
<dbReference type="NCBIfam" id="TIGR00017">
    <property type="entry name" value="cmk"/>
    <property type="match status" value="1"/>
</dbReference>
<keyword evidence="11" id="KW-1185">Reference proteome</keyword>
<evidence type="ECO:0000313" key="11">
    <source>
        <dbReference type="Proteomes" id="UP000245921"/>
    </source>
</evidence>
<evidence type="ECO:0000256" key="7">
    <source>
        <dbReference type="ARBA" id="ARBA00048478"/>
    </source>
</evidence>
<evidence type="ECO:0000256" key="1">
    <source>
        <dbReference type="ARBA" id="ARBA00009427"/>
    </source>
</evidence>
<dbReference type="InterPro" id="IPR011994">
    <property type="entry name" value="Cytidylate_kinase_dom"/>
</dbReference>
<dbReference type="GO" id="GO:0006220">
    <property type="term" value="P:pyrimidine nucleotide metabolic process"/>
    <property type="evidence" value="ECO:0007669"/>
    <property type="project" value="UniProtKB-UniRule"/>
</dbReference>
<dbReference type="GO" id="GO:0036431">
    <property type="term" value="F:dCMP kinase activity"/>
    <property type="evidence" value="ECO:0007669"/>
    <property type="project" value="InterPro"/>
</dbReference>
<comment type="catalytic activity">
    <reaction evidence="6 8">
        <text>dCMP + ATP = dCDP + ADP</text>
        <dbReference type="Rhea" id="RHEA:25094"/>
        <dbReference type="ChEBI" id="CHEBI:30616"/>
        <dbReference type="ChEBI" id="CHEBI:57566"/>
        <dbReference type="ChEBI" id="CHEBI:58593"/>
        <dbReference type="ChEBI" id="CHEBI:456216"/>
        <dbReference type="EC" id="2.7.4.25"/>
    </reaction>
</comment>
<evidence type="ECO:0000256" key="3">
    <source>
        <dbReference type="ARBA" id="ARBA00022741"/>
    </source>
</evidence>
<dbReference type="HAMAP" id="MF_00238">
    <property type="entry name" value="Cytidyl_kinase_type1"/>
    <property type="match status" value="1"/>
</dbReference>
<evidence type="ECO:0000256" key="2">
    <source>
        <dbReference type="ARBA" id="ARBA00022679"/>
    </source>
</evidence>
<evidence type="ECO:0000313" key="10">
    <source>
        <dbReference type="EMBL" id="PWJ89615.1"/>
    </source>
</evidence>